<reference evidence="3" key="1">
    <citation type="submission" date="2014-09" db="EMBL/GenBank/DDBJ databases">
        <authorList>
            <person name="Magalhaes I.L.F."/>
            <person name="Oliveira U."/>
            <person name="Santos F.R."/>
            <person name="Vidigal T.H.D.A."/>
            <person name="Brescovit A.D."/>
            <person name="Santos A.J."/>
        </authorList>
    </citation>
    <scope>NUCLEOTIDE SEQUENCE</scope>
    <source>
        <tissue evidence="3">Shoot tissue taken approximately 20 cm above the soil surface</tissue>
    </source>
</reference>
<sequence length="96" mass="11351">MTPAPCWCPDGLNRTQKRRVQHFRSLEKVEKEKEEERDRWLNQVQPMVIRKKTWREKQLAREETGDSADNDSSSSSSDQNDDHTDVNMVFELPAEF</sequence>
<feature type="coiled-coil region" evidence="1">
    <location>
        <begin position="12"/>
        <end position="43"/>
    </location>
</feature>
<organism evidence="3">
    <name type="scientific">Arundo donax</name>
    <name type="common">Giant reed</name>
    <name type="synonym">Donax arundinaceus</name>
    <dbReference type="NCBI Taxonomy" id="35708"/>
    <lineage>
        <taxon>Eukaryota</taxon>
        <taxon>Viridiplantae</taxon>
        <taxon>Streptophyta</taxon>
        <taxon>Embryophyta</taxon>
        <taxon>Tracheophyta</taxon>
        <taxon>Spermatophyta</taxon>
        <taxon>Magnoliopsida</taxon>
        <taxon>Liliopsida</taxon>
        <taxon>Poales</taxon>
        <taxon>Poaceae</taxon>
        <taxon>PACMAD clade</taxon>
        <taxon>Arundinoideae</taxon>
        <taxon>Arundineae</taxon>
        <taxon>Arundo</taxon>
    </lineage>
</organism>
<reference evidence="3" key="2">
    <citation type="journal article" date="2015" name="Data Brief">
        <title>Shoot transcriptome of the giant reed, Arundo donax.</title>
        <authorList>
            <person name="Barrero R.A."/>
            <person name="Guerrero F.D."/>
            <person name="Moolhuijzen P."/>
            <person name="Goolsby J.A."/>
            <person name="Tidwell J."/>
            <person name="Bellgard S.E."/>
            <person name="Bellgard M.I."/>
        </authorList>
    </citation>
    <scope>NUCLEOTIDE SEQUENCE</scope>
    <source>
        <tissue evidence="3">Shoot tissue taken approximately 20 cm above the soil surface</tissue>
    </source>
</reference>
<evidence type="ECO:0000313" key="3">
    <source>
        <dbReference type="EMBL" id="JAD49695.1"/>
    </source>
</evidence>
<accession>A0A0A9AL91</accession>
<evidence type="ECO:0000256" key="2">
    <source>
        <dbReference type="SAM" id="MobiDB-lite"/>
    </source>
</evidence>
<name>A0A0A9AL91_ARUDO</name>
<proteinExistence type="predicted"/>
<dbReference type="EMBL" id="GBRH01248200">
    <property type="protein sequence ID" value="JAD49695.1"/>
    <property type="molecule type" value="Transcribed_RNA"/>
</dbReference>
<evidence type="ECO:0000256" key="1">
    <source>
        <dbReference type="SAM" id="Coils"/>
    </source>
</evidence>
<dbReference type="AlphaFoldDB" id="A0A0A9AL91"/>
<feature type="region of interest" description="Disordered" evidence="2">
    <location>
        <begin position="51"/>
        <end position="96"/>
    </location>
</feature>
<keyword evidence="1" id="KW-0175">Coiled coil</keyword>
<protein>
    <submittedName>
        <fullName evidence="3">Uncharacterized protein</fullName>
    </submittedName>
</protein>
<feature type="compositionally biased region" description="Basic and acidic residues" evidence="2">
    <location>
        <begin position="55"/>
        <end position="64"/>
    </location>
</feature>